<dbReference type="RefSeq" id="XP_007184763.1">
    <property type="nucleotide sequence ID" value="XM_007184701.2"/>
</dbReference>
<dbReference type="STRING" id="310752.A0A384ABV3"/>
<dbReference type="PANTHER" id="PTHR22234">
    <property type="entry name" value="TESTIS SPERMATOCYTE APOPTOSIS-RELATED GENE 1 PROTEIN"/>
    <property type="match status" value="1"/>
</dbReference>
<evidence type="ECO:0000313" key="2">
    <source>
        <dbReference type="Proteomes" id="UP001652580"/>
    </source>
</evidence>
<name>A0A384ABV3_BALAC</name>
<reference evidence="3" key="1">
    <citation type="submission" date="2025-08" db="UniProtKB">
        <authorList>
            <consortium name="RefSeq"/>
        </authorList>
    </citation>
    <scope>IDENTIFICATION</scope>
</reference>
<dbReference type="AlphaFoldDB" id="A0A384ABV3"/>
<dbReference type="Proteomes" id="UP001652580">
    <property type="component" value="Chromosome 8"/>
</dbReference>
<dbReference type="InParanoid" id="A0A384ABV3"/>
<evidence type="ECO:0000313" key="3">
    <source>
        <dbReference type="RefSeq" id="XP_007184763.1"/>
    </source>
</evidence>
<feature type="compositionally biased region" description="Low complexity" evidence="1">
    <location>
        <begin position="16"/>
        <end position="44"/>
    </location>
</feature>
<dbReference type="GeneID" id="102999834"/>
<dbReference type="InterPro" id="IPR026717">
    <property type="entry name" value="SPATA3"/>
</dbReference>
<dbReference type="Pfam" id="PF15662">
    <property type="entry name" value="SPATA3"/>
    <property type="match status" value="1"/>
</dbReference>
<protein>
    <submittedName>
        <fullName evidence="3">Spermatogenesis-associated protein 3 isoform X1</fullName>
    </submittedName>
</protein>
<dbReference type="PANTHER" id="PTHR22234:SF0">
    <property type="entry name" value="SPERMATOGENESIS-ASSOCIATED PROTEIN 3"/>
    <property type="match status" value="1"/>
</dbReference>
<evidence type="ECO:0000256" key="1">
    <source>
        <dbReference type="SAM" id="MobiDB-lite"/>
    </source>
</evidence>
<accession>A0A384ABV3</accession>
<dbReference type="CTD" id="130560"/>
<sequence>MKKGKRQKSEARRRGSTSQRASSESSPQQQSSESSSQQPISRSSPQPPSPRPTLQPSSRGPTPQPTSSGVTSQPSSESTAPQPVPQALPAPELRRSARGVVSPDTDTKASPRSRKTAGPVTRAGPRPFCSCSACPGSSACWRRLGPCHSRIFDVLLPLAWPPMPGRRFPNFLTFYRRPASKHSTHRNSRAPSPRDCCCGSGSPGSCLLHH</sequence>
<feature type="region of interest" description="Disordered" evidence="1">
    <location>
        <begin position="179"/>
        <end position="210"/>
    </location>
</feature>
<proteinExistence type="predicted"/>
<keyword evidence="2" id="KW-1185">Reference proteome</keyword>
<feature type="compositionally biased region" description="Basic residues" evidence="1">
    <location>
        <begin position="179"/>
        <end position="188"/>
    </location>
</feature>
<feature type="region of interest" description="Disordered" evidence="1">
    <location>
        <begin position="1"/>
        <end position="122"/>
    </location>
</feature>
<feature type="compositionally biased region" description="Polar residues" evidence="1">
    <location>
        <begin position="65"/>
        <end position="79"/>
    </location>
</feature>
<gene>
    <name evidence="3" type="primary">SPATA3</name>
</gene>
<organism evidence="2 3">
    <name type="scientific">Balaenoptera acutorostrata</name>
    <name type="common">Common minke whale</name>
    <name type="synonym">Balaena rostrata</name>
    <dbReference type="NCBI Taxonomy" id="9767"/>
    <lineage>
        <taxon>Eukaryota</taxon>
        <taxon>Metazoa</taxon>
        <taxon>Chordata</taxon>
        <taxon>Craniata</taxon>
        <taxon>Vertebrata</taxon>
        <taxon>Euteleostomi</taxon>
        <taxon>Mammalia</taxon>
        <taxon>Eutheria</taxon>
        <taxon>Laurasiatheria</taxon>
        <taxon>Artiodactyla</taxon>
        <taxon>Whippomorpha</taxon>
        <taxon>Cetacea</taxon>
        <taxon>Mysticeti</taxon>
        <taxon>Balaenopteridae</taxon>
        <taxon>Balaenoptera</taxon>
    </lineage>
</organism>
<dbReference type="KEGG" id="bacu:102999834"/>